<name>A0A8H5ZSL9_COCSA</name>
<accession>A0A8H5ZSL9</accession>
<dbReference type="Proteomes" id="UP000624244">
    <property type="component" value="Unassembled WGS sequence"/>
</dbReference>
<reference evidence="1" key="1">
    <citation type="submission" date="2019-11" db="EMBL/GenBank/DDBJ databases">
        <title>Bipolaris sorokiniana Genome sequencing.</title>
        <authorList>
            <person name="Wang H."/>
        </authorList>
    </citation>
    <scope>NUCLEOTIDE SEQUENCE</scope>
</reference>
<dbReference type="EMBL" id="WNKQ01000002">
    <property type="protein sequence ID" value="KAF5853534.1"/>
    <property type="molecule type" value="Genomic_DNA"/>
</dbReference>
<comment type="caution">
    <text evidence="1">The sequence shown here is derived from an EMBL/GenBank/DDBJ whole genome shotgun (WGS) entry which is preliminary data.</text>
</comment>
<evidence type="ECO:0000313" key="1">
    <source>
        <dbReference type="EMBL" id="KAF5853534.1"/>
    </source>
</evidence>
<protein>
    <submittedName>
        <fullName evidence="1">Uncharacterized protein</fullName>
    </submittedName>
</protein>
<evidence type="ECO:0000313" key="2">
    <source>
        <dbReference type="Proteomes" id="UP000624244"/>
    </source>
</evidence>
<gene>
    <name evidence="1" type="ORF">GGP41_002043</name>
</gene>
<dbReference type="AlphaFoldDB" id="A0A8H5ZSL9"/>
<organism evidence="1 2">
    <name type="scientific">Cochliobolus sativus</name>
    <name type="common">Common root rot and spot blotch fungus</name>
    <name type="synonym">Bipolaris sorokiniana</name>
    <dbReference type="NCBI Taxonomy" id="45130"/>
    <lineage>
        <taxon>Eukaryota</taxon>
        <taxon>Fungi</taxon>
        <taxon>Dikarya</taxon>
        <taxon>Ascomycota</taxon>
        <taxon>Pezizomycotina</taxon>
        <taxon>Dothideomycetes</taxon>
        <taxon>Pleosporomycetidae</taxon>
        <taxon>Pleosporales</taxon>
        <taxon>Pleosporineae</taxon>
        <taxon>Pleosporaceae</taxon>
        <taxon>Bipolaris</taxon>
    </lineage>
</organism>
<proteinExistence type="predicted"/>
<sequence length="214" mass="24643">MMLTTMMKNVEKHCDDRIMLTQRDHVEWTKREEDDAEPLVTTKRAKNGFDGNVDLYLFDYVIQFAGTTTWDPSVHVTDALPDTFARDWSPRVHHHNSGPFIHRNPENAIFTTADLPELMALRPVASVNLTTRSVTPQKADEVALRGYYGDFVGHFDREITLESMYIDEPIFTTKWREAMVMVYRNDPVPMVPKVYALIEPTALGDREPEFPLAL</sequence>